<feature type="domain" description="Transposase IS66 C-terminal" evidence="1">
    <location>
        <begin position="25"/>
        <end position="62"/>
    </location>
</feature>
<proteinExistence type="predicted"/>
<protein>
    <recommendedName>
        <fullName evidence="1">Transposase IS66 C-terminal domain-containing protein</fullName>
    </recommendedName>
</protein>
<keyword evidence="3" id="KW-1185">Reference proteome</keyword>
<sequence>MATGRKSWLFSDTADGARASAVIYSLMLTCRACGVDPLIWLRHVLTELPQRGEAAEIGDLLPFNFSKTNAQ</sequence>
<evidence type="ECO:0000313" key="3">
    <source>
        <dbReference type="Proteomes" id="UP000009319"/>
    </source>
</evidence>
<name>K0Q513_9HYPH</name>
<dbReference type="EMBL" id="CANI01000060">
    <property type="protein sequence ID" value="CCM79752.1"/>
    <property type="molecule type" value="Genomic_DNA"/>
</dbReference>
<dbReference type="AlphaFoldDB" id="K0Q513"/>
<dbReference type="HOGENOM" id="CLU_023034_5_5_5"/>
<reference evidence="2 3" key="1">
    <citation type="journal article" date="2013" name="Genome Announc.">
        <title>Draft Genome Sequence of Rhizobium mesoamericanum STM3625, a Nitrogen-Fixing Symbiont of Mimosa pudica Isolated in French Guiana (South America).</title>
        <authorList>
            <person name="Moulin L."/>
            <person name="Mornico D."/>
            <person name="Melkonian R."/>
            <person name="Klonowska A."/>
        </authorList>
    </citation>
    <scope>NUCLEOTIDE SEQUENCE [LARGE SCALE GENOMIC DNA]</scope>
    <source>
        <strain evidence="2 3">STM3625</strain>
    </source>
</reference>
<dbReference type="InterPro" id="IPR039552">
    <property type="entry name" value="IS66_C"/>
</dbReference>
<dbReference type="Proteomes" id="UP000009319">
    <property type="component" value="Unassembled WGS sequence"/>
</dbReference>
<gene>
    <name evidence="2" type="ORF">BN77_p40009</name>
</gene>
<dbReference type="eggNOG" id="COG3316">
    <property type="taxonomic scope" value="Bacteria"/>
</dbReference>
<evidence type="ECO:0000313" key="2">
    <source>
        <dbReference type="EMBL" id="CCM79752.1"/>
    </source>
</evidence>
<comment type="caution">
    <text evidence="2">The sequence shown here is derived from an EMBL/GenBank/DDBJ whole genome shotgun (WGS) entry which is preliminary data.</text>
</comment>
<evidence type="ECO:0000259" key="1">
    <source>
        <dbReference type="Pfam" id="PF13817"/>
    </source>
</evidence>
<dbReference type="Pfam" id="PF13817">
    <property type="entry name" value="DDE_Tnp_IS66_C"/>
    <property type="match status" value="1"/>
</dbReference>
<accession>K0Q513</accession>
<dbReference type="STRING" id="1211777.BN77_p40009"/>
<organism evidence="2 3">
    <name type="scientific">Rhizobium mesoamericanum STM3625</name>
    <dbReference type="NCBI Taxonomy" id="1211777"/>
    <lineage>
        <taxon>Bacteria</taxon>
        <taxon>Pseudomonadati</taxon>
        <taxon>Pseudomonadota</taxon>
        <taxon>Alphaproteobacteria</taxon>
        <taxon>Hyphomicrobiales</taxon>
        <taxon>Rhizobiaceae</taxon>
        <taxon>Rhizobium/Agrobacterium group</taxon>
        <taxon>Rhizobium</taxon>
    </lineage>
</organism>